<dbReference type="GO" id="GO:0003735">
    <property type="term" value="F:structural constituent of ribosome"/>
    <property type="evidence" value="ECO:0007669"/>
    <property type="project" value="InterPro"/>
</dbReference>
<keyword evidence="2 4" id="KW-0689">Ribosomal protein</keyword>
<sequence>MAYRCYNCRKGNWLGERSQHHKGVAGGSWKHKAQKSTKLFKANLQKVTVLSDGAQTRIKLCTDCISKLRKDGRLNTAFGMIRQSMPRPAASVA</sequence>
<protein>
    <submittedName>
        <fullName evidence="4">LSU ribosomal protein L28P</fullName>
    </submittedName>
</protein>
<keyword evidence="3" id="KW-0687">Ribonucleoprotein</keyword>
<gene>
    <name evidence="4" type="ORF">UV59_C0023G0013</name>
</gene>
<dbReference type="Pfam" id="PF00830">
    <property type="entry name" value="Ribosomal_L28"/>
    <property type="match status" value="1"/>
</dbReference>
<evidence type="ECO:0000256" key="2">
    <source>
        <dbReference type="ARBA" id="ARBA00022980"/>
    </source>
</evidence>
<dbReference type="InterPro" id="IPR037147">
    <property type="entry name" value="Ribosomal_bL28_sf"/>
</dbReference>
<dbReference type="EMBL" id="LCFB01000023">
    <property type="protein sequence ID" value="KKS84259.1"/>
    <property type="molecule type" value="Genomic_DNA"/>
</dbReference>
<dbReference type="InterPro" id="IPR026569">
    <property type="entry name" value="Ribosomal_bL28"/>
</dbReference>
<dbReference type="AlphaFoldDB" id="A0A0G1CFL2"/>
<dbReference type="SUPFAM" id="SSF143800">
    <property type="entry name" value="L28p-like"/>
    <property type="match status" value="1"/>
</dbReference>
<evidence type="ECO:0000256" key="3">
    <source>
        <dbReference type="ARBA" id="ARBA00023274"/>
    </source>
</evidence>
<evidence type="ECO:0000256" key="1">
    <source>
        <dbReference type="ARBA" id="ARBA00008760"/>
    </source>
</evidence>
<dbReference type="GO" id="GO:1990904">
    <property type="term" value="C:ribonucleoprotein complex"/>
    <property type="evidence" value="ECO:0007669"/>
    <property type="project" value="UniProtKB-KW"/>
</dbReference>
<dbReference type="InterPro" id="IPR034704">
    <property type="entry name" value="Ribosomal_bL28/bL31-like_sf"/>
</dbReference>
<accession>A0A0G1CFL2</accession>
<proteinExistence type="inferred from homology"/>
<evidence type="ECO:0000313" key="4">
    <source>
        <dbReference type="EMBL" id="KKS84259.1"/>
    </source>
</evidence>
<comment type="caution">
    <text evidence="4">The sequence shown here is derived from an EMBL/GenBank/DDBJ whole genome shotgun (WGS) entry which is preliminary data.</text>
</comment>
<dbReference type="GO" id="GO:0005840">
    <property type="term" value="C:ribosome"/>
    <property type="evidence" value="ECO:0007669"/>
    <property type="project" value="UniProtKB-KW"/>
</dbReference>
<name>A0A0G1CFL2_9BACT</name>
<comment type="similarity">
    <text evidence="1">Belongs to the bacterial ribosomal protein bL28 family.</text>
</comment>
<reference evidence="4 5" key="1">
    <citation type="journal article" date="2015" name="Nature">
        <title>rRNA introns, odd ribosomes, and small enigmatic genomes across a large radiation of phyla.</title>
        <authorList>
            <person name="Brown C.T."/>
            <person name="Hug L.A."/>
            <person name="Thomas B.C."/>
            <person name="Sharon I."/>
            <person name="Castelle C.J."/>
            <person name="Singh A."/>
            <person name="Wilkins M.J."/>
            <person name="Williams K.H."/>
            <person name="Banfield J.F."/>
        </authorList>
    </citation>
    <scope>NUCLEOTIDE SEQUENCE [LARGE SCALE GENOMIC DNA]</scope>
</reference>
<evidence type="ECO:0000313" key="5">
    <source>
        <dbReference type="Proteomes" id="UP000034543"/>
    </source>
</evidence>
<dbReference type="Proteomes" id="UP000034543">
    <property type="component" value="Unassembled WGS sequence"/>
</dbReference>
<organism evidence="4 5">
    <name type="scientific">Candidatus Gottesmanbacteria bacterium GW2011_GWA1_43_11</name>
    <dbReference type="NCBI Taxonomy" id="1618436"/>
    <lineage>
        <taxon>Bacteria</taxon>
        <taxon>Candidatus Gottesmaniibacteriota</taxon>
    </lineage>
</organism>
<dbReference type="Gene3D" id="2.30.170.40">
    <property type="entry name" value="Ribosomal protein L28/L24"/>
    <property type="match status" value="1"/>
</dbReference>